<accession>X1S5A0</accession>
<gene>
    <name evidence="1" type="ORF">S12H4_25444</name>
</gene>
<comment type="caution">
    <text evidence="1">The sequence shown here is derived from an EMBL/GenBank/DDBJ whole genome shotgun (WGS) entry which is preliminary data.</text>
</comment>
<name>X1S5A0_9ZZZZ</name>
<dbReference type="EMBL" id="BARW01014278">
    <property type="protein sequence ID" value="GAI74321.1"/>
    <property type="molecule type" value="Genomic_DNA"/>
</dbReference>
<protein>
    <submittedName>
        <fullName evidence="1">Uncharacterized protein</fullName>
    </submittedName>
</protein>
<reference evidence="1" key="1">
    <citation type="journal article" date="2014" name="Front. Microbiol.">
        <title>High frequency of phylogenetically diverse reductive dehalogenase-homologous genes in deep subseafloor sedimentary metagenomes.</title>
        <authorList>
            <person name="Kawai M."/>
            <person name="Futagami T."/>
            <person name="Toyoda A."/>
            <person name="Takaki Y."/>
            <person name="Nishi S."/>
            <person name="Hori S."/>
            <person name="Arai W."/>
            <person name="Tsubouchi T."/>
            <person name="Morono Y."/>
            <person name="Uchiyama I."/>
            <person name="Ito T."/>
            <person name="Fujiyama A."/>
            <person name="Inagaki F."/>
            <person name="Takami H."/>
        </authorList>
    </citation>
    <scope>NUCLEOTIDE SEQUENCE</scope>
    <source>
        <strain evidence="1">Expedition CK06-06</strain>
    </source>
</reference>
<proteinExistence type="predicted"/>
<evidence type="ECO:0000313" key="1">
    <source>
        <dbReference type="EMBL" id="GAI74321.1"/>
    </source>
</evidence>
<feature type="non-terminal residue" evidence="1">
    <location>
        <position position="56"/>
    </location>
</feature>
<organism evidence="1">
    <name type="scientific">marine sediment metagenome</name>
    <dbReference type="NCBI Taxonomy" id="412755"/>
    <lineage>
        <taxon>unclassified sequences</taxon>
        <taxon>metagenomes</taxon>
        <taxon>ecological metagenomes</taxon>
    </lineage>
</organism>
<feature type="non-terminal residue" evidence="1">
    <location>
        <position position="1"/>
    </location>
</feature>
<dbReference type="AlphaFoldDB" id="X1S5A0"/>
<sequence>DKEWKEVKVDSEGKIVIPVISTGGWYSAKETWTYDSADDPTFTFKITGDKTGKYSV</sequence>